<dbReference type="EMBL" id="CP067341">
    <property type="protein sequence ID" value="QQP13854.1"/>
    <property type="molecule type" value="Genomic_DNA"/>
</dbReference>
<evidence type="ECO:0000313" key="2">
    <source>
        <dbReference type="Proteomes" id="UP000596049"/>
    </source>
</evidence>
<accession>A0ABX7AVI8</accession>
<dbReference type="RefSeq" id="WP_201406663.1">
    <property type="nucleotide sequence ID" value="NZ_CP067341.1"/>
</dbReference>
<organism evidence="1 2">
    <name type="scientific">Lysinibacillus agricola</name>
    <dbReference type="NCBI Taxonomy" id="2590012"/>
    <lineage>
        <taxon>Bacteria</taxon>
        <taxon>Bacillati</taxon>
        <taxon>Bacillota</taxon>
        <taxon>Bacilli</taxon>
        <taxon>Bacillales</taxon>
        <taxon>Bacillaceae</taxon>
        <taxon>Lysinibacillus</taxon>
    </lineage>
</organism>
<evidence type="ECO:0008006" key="3">
    <source>
        <dbReference type="Google" id="ProtNLM"/>
    </source>
</evidence>
<evidence type="ECO:0000313" key="1">
    <source>
        <dbReference type="EMBL" id="QQP13854.1"/>
    </source>
</evidence>
<sequence length="163" mass="19202">MNKNMFIVVLLLVFLVVGVGTYTYYRFNPIININTKIIELDEKSQEKYNNIDKSQKNNFKKLEFILNIDYSDNIDDLEINIPHSFRELLGEDVYWNGSSYQDKDPEKNKIEYKDEIIINYKQLENKDIKDLLSKGTITITWKLDGKKKIKTFNIGETITFSKA</sequence>
<name>A0ABX7AVI8_9BACI</name>
<protein>
    <recommendedName>
        <fullName evidence="3">Lipoprotein</fullName>
    </recommendedName>
</protein>
<gene>
    <name evidence="1" type="ORF">FJQ98_07390</name>
</gene>
<proteinExistence type="predicted"/>
<keyword evidence="2" id="KW-1185">Reference proteome</keyword>
<dbReference type="Proteomes" id="UP000596049">
    <property type="component" value="Chromosome"/>
</dbReference>
<reference evidence="1 2" key="1">
    <citation type="submission" date="2020-01" db="EMBL/GenBank/DDBJ databases">
        <authorList>
            <person name="Liu G."/>
            <person name="Liu B."/>
        </authorList>
    </citation>
    <scope>NUCLEOTIDE SEQUENCE [LARGE SCALE GENOMIC DNA]</scope>
    <source>
        <strain evidence="1 2">FJAT-51161</strain>
    </source>
</reference>